<accession>A0ABT5TVZ5</accession>
<reference evidence="3" key="1">
    <citation type="submission" date="2023-02" db="EMBL/GenBank/DDBJ databases">
        <title>Georgenia sp.10Sc9-8, isolated from a soil sample collected from the Taklamakan desert.</title>
        <authorList>
            <person name="Liu S."/>
        </authorList>
    </citation>
    <scope>NUCLEOTIDE SEQUENCE</scope>
    <source>
        <strain evidence="3">10Sc9-8</strain>
    </source>
</reference>
<dbReference type="SUPFAM" id="SSF82171">
    <property type="entry name" value="DPP6 N-terminal domain-like"/>
    <property type="match status" value="1"/>
</dbReference>
<evidence type="ECO:0000256" key="1">
    <source>
        <dbReference type="ARBA" id="ARBA00022801"/>
    </source>
</evidence>
<keyword evidence="4" id="KW-1185">Reference proteome</keyword>
<dbReference type="InterPro" id="IPR001375">
    <property type="entry name" value="Peptidase_S9_cat"/>
</dbReference>
<evidence type="ECO:0000259" key="2">
    <source>
        <dbReference type="Pfam" id="PF00326"/>
    </source>
</evidence>
<dbReference type="InterPro" id="IPR029058">
    <property type="entry name" value="AB_hydrolase_fold"/>
</dbReference>
<keyword evidence="1" id="KW-0378">Hydrolase</keyword>
<dbReference type="Gene3D" id="2.120.10.30">
    <property type="entry name" value="TolB, C-terminal domain"/>
    <property type="match status" value="1"/>
</dbReference>
<dbReference type="PANTHER" id="PTHR42776">
    <property type="entry name" value="SERINE PEPTIDASE S9 FAMILY MEMBER"/>
    <property type="match status" value="1"/>
</dbReference>
<dbReference type="EMBL" id="JARACI010000823">
    <property type="protein sequence ID" value="MDD9206238.1"/>
    <property type="molecule type" value="Genomic_DNA"/>
</dbReference>
<dbReference type="SUPFAM" id="SSF53474">
    <property type="entry name" value="alpha/beta-Hydrolases"/>
    <property type="match status" value="1"/>
</dbReference>
<gene>
    <name evidence="3" type="ORF">PU560_07110</name>
</gene>
<feature type="domain" description="Peptidase S9 prolyl oligopeptidase catalytic" evidence="2">
    <location>
        <begin position="309"/>
        <end position="519"/>
    </location>
</feature>
<comment type="caution">
    <text evidence="3">The sequence shown here is derived from an EMBL/GenBank/DDBJ whole genome shotgun (WGS) entry which is preliminary data.</text>
</comment>
<dbReference type="Gene3D" id="3.40.50.1820">
    <property type="entry name" value="alpha/beta hydrolase"/>
    <property type="match status" value="1"/>
</dbReference>
<name>A0ABT5TVZ5_9MICO</name>
<sequence length="520" mass="54999">WRRQPFGSPPGQGVETPVALPPSYPAGLLLARDGTAVVGRTDEGGTTVHQVFIGPTAQGTDTPLLLYRNEHDAAAAALSHDGNLVAVEHSERGDNRHPALRVLRSDTGAPVAELDDGPGRGLSALEFAPVDGDPRLLVLHERRGRTELAVWDVLADALTEVSLTAGGETLPGEVTEAWWHPGARAVLVAVDHDARTRLHRWDPADARTTAVGPADGTVSDAAVRPDGEVWVRWSSAAHPRAVVSAGSGREVVSAGGSRAEPSVPVQDVWAAGPAGPVHALLRLPGPVGAAPWPVLVDLHGGPAAHRSDSFSPYLAAWVDHGFAVLSVNYRGSTGYGSAWRDALEGRVGLTELEDVAAVHQHLVDAGVVDPGRSVLCGASWGGYLTLLGLGVQPDRWTLGLAEVPVADYVAAYEDEMPDLQAFDRSLFGGSPAQVPESYRQSSPLTYVEAVRAPVLVLAGLNDPRCPLRQIENYVSALRQRPGAPGTVELYTYGAGHGSLVDDEEVAQLRAQLDFVRRHLP</sequence>
<feature type="non-terminal residue" evidence="3">
    <location>
        <position position="1"/>
    </location>
</feature>
<dbReference type="PANTHER" id="PTHR42776:SF27">
    <property type="entry name" value="DIPEPTIDYL PEPTIDASE FAMILY MEMBER 6"/>
    <property type="match status" value="1"/>
</dbReference>
<proteinExistence type="predicted"/>
<evidence type="ECO:0000313" key="4">
    <source>
        <dbReference type="Proteomes" id="UP001165561"/>
    </source>
</evidence>
<dbReference type="Pfam" id="PF00326">
    <property type="entry name" value="Peptidase_S9"/>
    <property type="match status" value="1"/>
</dbReference>
<protein>
    <submittedName>
        <fullName evidence="3">Prolyl oligopeptidase family serine peptidase</fullName>
    </submittedName>
</protein>
<dbReference type="InterPro" id="IPR011042">
    <property type="entry name" value="6-blade_b-propeller_TolB-like"/>
</dbReference>
<dbReference type="Proteomes" id="UP001165561">
    <property type="component" value="Unassembled WGS sequence"/>
</dbReference>
<organism evidence="3 4">
    <name type="scientific">Georgenia halotolerans</name>
    <dbReference type="NCBI Taxonomy" id="3028317"/>
    <lineage>
        <taxon>Bacteria</taxon>
        <taxon>Bacillati</taxon>
        <taxon>Actinomycetota</taxon>
        <taxon>Actinomycetes</taxon>
        <taxon>Micrococcales</taxon>
        <taxon>Bogoriellaceae</taxon>
        <taxon>Georgenia</taxon>
    </lineage>
</organism>
<evidence type="ECO:0000313" key="3">
    <source>
        <dbReference type="EMBL" id="MDD9206238.1"/>
    </source>
</evidence>